<dbReference type="Proteomes" id="UP000235015">
    <property type="component" value="Unassembled WGS sequence"/>
</dbReference>
<comment type="caution">
    <text evidence="2">The sequence shown here is derived from an EMBL/GenBank/DDBJ whole genome shotgun (WGS) entry which is preliminary data.</text>
</comment>
<feature type="transmembrane region" description="Helical" evidence="1">
    <location>
        <begin position="33"/>
        <end position="53"/>
    </location>
</feature>
<dbReference type="EMBL" id="PKUN01000023">
    <property type="protein sequence ID" value="PLX60698.1"/>
    <property type="molecule type" value="Genomic_DNA"/>
</dbReference>
<proteinExistence type="predicted"/>
<name>A0A2N6CU91_9GAMM</name>
<evidence type="ECO:0000313" key="2">
    <source>
        <dbReference type="EMBL" id="PLX60698.1"/>
    </source>
</evidence>
<protein>
    <submittedName>
        <fullName evidence="2">Uncharacterized protein</fullName>
    </submittedName>
</protein>
<keyword evidence="1" id="KW-0472">Membrane</keyword>
<dbReference type="RefSeq" id="WP_273440316.1">
    <property type="nucleotide sequence ID" value="NZ_PKUN01000023.1"/>
</dbReference>
<gene>
    <name evidence="2" type="ORF">C0630_14770</name>
</gene>
<reference evidence="2 3" key="1">
    <citation type="submission" date="2017-11" db="EMBL/GenBank/DDBJ databases">
        <title>Genome-resolved metagenomics identifies genetic mobility, metabolic interactions, and unexpected diversity in perchlorate-reducing communities.</title>
        <authorList>
            <person name="Barnum T.P."/>
            <person name="Figueroa I.A."/>
            <person name="Carlstrom C.I."/>
            <person name="Lucas L.N."/>
            <person name="Engelbrektson A.L."/>
            <person name="Coates J.D."/>
        </authorList>
    </citation>
    <scope>NUCLEOTIDE SEQUENCE [LARGE SCALE GENOMIC DNA]</scope>
    <source>
        <strain evidence="2">BM301</strain>
    </source>
</reference>
<keyword evidence="1" id="KW-0812">Transmembrane</keyword>
<dbReference type="AlphaFoldDB" id="A0A2N6CU91"/>
<evidence type="ECO:0000256" key="1">
    <source>
        <dbReference type="SAM" id="Phobius"/>
    </source>
</evidence>
<organism evidence="2 3">
    <name type="scientific">Sedimenticola selenatireducens</name>
    <dbReference type="NCBI Taxonomy" id="191960"/>
    <lineage>
        <taxon>Bacteria</taxon>
        <taxon>Pseudomonadati</taxon>
        <taxon>Pseudomonadota</taxon>
        <taxon>Gammaproteobacteria</taxon>
        <taxon>Chromatiales</taxon>
        <taxon>Sedimenticolaceae</taxon>
        <taxon>Sedimenticola</taxon>
    </lineage>
</organism>
<keyword evidence="1" id="KW-1133">Transmembrane helix</keyword>
<accession>A0A2N6CU91</accession>
<evidence type="ECO:0000313" key="3">
    <source>
        <dbReference type="Proteomes" id="UP000235015"/>
    </source>
</evidence>
<sequence length="136" mass="15200">MLGNSSIGEAIRPIFIPTITLLNRIGFTKKFTLLWLMSLVAIAVVVYSLFASLDQVIRLSKRELQGLVLIEPVSRTIQYLQQHRGISSALLGGADIMEGRRAAKEREVADAFSVLERKLPAHLISSEGFRHIKAEW</sequence>